<feature type="non-terminal residue" evidence="9">
    <location>
        <position position="170"/>
    </location>
</feature>
<dbReference type="GO" id="GO:0004842">
    <property type="term" value="F:ubiquitin-protein transferase activity"/>
    <property type="evidence" value="ECO:0007669"/>
    <property type="project" value="TreeGrafter"/>
</dbReference>
<dbReference type="RefSeq" id="XP_007761155.1">
    <property type="nucleotide sequence ID" value="XM_007762965.1"/>
</dbReference>
<dbReference type="InterPro" id="IPR002867">
    <property type="entry name" value="IBR_dom"/>
</dbReference>
<protein>
    <recommendedName>
        <fullName evidence="8">RING-type domain-containing protein</fullName>
    </recommendedName>
</protein>
<dbReference type="PANTHER" id="PTHR22770">
    <property type="entry name" value="UBIQUITIN CONJUGATING ENZYME 7 INTERACTING PROTEIN-RELATED"/>
    <property type="match status" value="1"/>
</dbReference>
<dbReference type="Proteomes" id="UP000019473">
    <property type="component" value="Unassembled WGS sequence"/>
</dbReference>
<sequence>SELQTTDKCQHDPVQCRDCLRRDLEGRINAGDWRSIKCPHQGCNEVLTPRDVDKFVSPEIFRAYIKEKTFEALSHNPKYRVCHDSSCGNGQIVDVRDSDPFWACSRCRKLSCFLCKEIGHRGETCEQSRKLNPQRDQVEAARRKKCKRCPKKDCRRFIHKIKGCAHMTCV</sequence>
<dbReference type="GO" id="GO:0000151">
    <property type="term" value="C:ubiquitin ligase complex"/>
    <property type="evidence" value="ECO:0007669"/>
    <property type="project" value="TreeGrafter"/>
</dbReference>
<evidence type="ECO:0000256" key="4">
    <source>
        <dbReference type="ARBA" id="ARBA00022737"/>
    </source>
</evidence>
<keyword evidence="2" id="KW-0808">Transferase</keyword>
<name>W9VSQ5_9EURO</name>
<dbReference type="CDD" id="cd20335">
    <property type="entry name" value="BRcat_RBR"/>
    <property type="match status" value="1"/>
</dbReference>
<reference evidence="9 10" key="1">
    <citation type="submission" date="2013-03" db="EMBL/GenBank/DDBJ databases">
        <title>The Genome Sequence of Cladophialophora yegresii CBS 114405.</title>
        <authorList>
            <consortium name="The Broad Institute Genomics Platform"/>
            <person name="Cuomo C."/>
            <person name="de Hoog S."/>
            <person name="Gorbushina A."/>
            <person name="Walker B."/>
            <person name="Young S.K."/>
            <person name="Zeng Q."/>
            <person name="Gargeya S."/>
            <person name="Fitzgerald M."/>
            <person name="Haas B."/>
            <person name="Abouelleil A."/>
            <person name="Allen A.W."/>
            <person name="Alvarado L."/>
            <person name="Arachchi H.M."/>
            <person name="Berlin A.M."/>
            <person name="Chapman S.B."/>
            <person name="Gainer-Dewar J."/>
            <person name="Goldberg J."/>
            <person name="Griggs A."/>
            <person name="Gujja S."/>
            <person name="Hansen M."/>
            <person name="Howarth C."/>
            <person name="Imamovic A."/>
            <person name="Ireland A."/>
            <person name="Larimer J."/>
            <person name="McCowan C."/>
            <person name="Murphy C."/>
            <person name="Pearson M."/>
            <person name="Poon T.W."/>
            <person name="Priest M."/>
            <person name="Roberts A."/>
            <person name="Saif S."/>
            <person name="Shea T."/>
            <person name="Sisk P."/>
            <person name="Sykes S."/>
            <person name="Wortman J."/>
            <person name="Nusbaum C."/>
            <person name="Birren B."/>
        </authorList>
    </citation>
    <scope>NUCLEOTIDE SEQUENCE [LARGE SCALE GENOMIC DNA]</scope>
    <source>
        <strain evidence="9 10">CBS 114405</strain>
    </source>
</reference>
<gene>
    <name evidence="9" type="ORF">A1O7_08976</name>
</gene>
<dbReference type="PROSITE" id="PS51873">
    <property type="entry name" value="TRIAD"/>
    <property type="match status" value="1"/>
</dbReference>
<evidence type="ECO:0000256" key="3">
    <source>
        <dbReference type="ARBA" id="ARBA00022723"/>
    </source>
</evidence>
<keyword evidence="10" id="KW-1185">Reference proteome</keyword>
<dbReference type="GeneID" id="19183540"/>
<proteinExistence type="predicted"/>
<comment type="pathway">
    <text evidence="1">Protein modification; protein ubiquitination.</text>
</comment>
<dbReference type="InterPro" id="IPR013083">
    <property type="entry name" value="Znf_RING/FYVE/PHD"/>
</dbReference>
<evidence type="ECO:0000313" key="10">
    <source>
        <dbReference type="Proteomes" id="UP000019473"/>
    </source>
</evidence>
<dbReference type="STRING" id="1182544.W9VSQ5"/>
<dbReference type="AlphaFoldDB" id="W9VSQ5"/>
<dbReference type="InterPro" id="IPR044066">
    <property type="entry name" value="TRIAD_supradom"/>
</dbReference>
<evidence type="ECO:0000256" key="7">
    <source>
        <dbReference type="ARBA" id="ARBA00022833"/>
    </source>
</evidence>
<dbReference type="GO" id="GO:0043130">
    <property type="term" value="F:ubiquitin binding"/>
    <property type="evidence" value="ECO:0007669"/>
    <property type="project" value="TreeGrafter"/>
</dbReference>
<dbReference type="PANTHER" id="PTHR22770:SF13">
    <property type="entry name" value="RING-TYPE DOMAIN-CONTAINING PROTEIN"/>
    <property type="match status" value="1"/>
</dbReference>
<dbReference type="Pfam" id="PF01485">
    <property type="entry name" value="IBR"/>
    <property type="match status" value="1"/>
</dbReference>
<evidence type="ECO:0000256" key="2">
    <source>
        <dbReference type="ARBA" id="ARBA00022679"/>
    </source>
</evidence>
<dbReference type="VEuPathDB" id="FungiDB:A1O7_08976"/>
<dbReference type="Gene3D" id="3.30.40.10">
    <property type="entry name" value="Zinc/RING finger domain, C3HC4 (zinc finger)"/>
    <property type="match status" value="1"/>
</dbReference>
<dbReference type="GO" id="GO:0043161">
    <property type="term" value="P:proteasome-mediated ubiquitin-dependent protein catabolic process"/>
    <property type="evidence" value="ECO:0007669"/>
    <property type="project" value="TreeGrafter"/>
</dbReference>
<keyword evidence="6" id="KW-0833">Ubl conjugation pathway</keyword>
<dbReference type="SUPFAM" id="SSF57850">
    <property type="entry name" value="RING/U-box"/>
    <property type="match status" value="1"/>
</dbReference>
<evidence type="ECO:0000256" key="1">
    <source>
        <dbReference type="ARBA" id="ARBA00004906"/>
    </source>
</evidence>
<dbReference type="OrthoDB" id="1431934at2759"/>
<evidence type="ECO:0000259" key="8">
    <source>
        <dbReference type="PROSITE" id="PS51873"/>
    </source>
</evidence>
<dbReference type="InterPro" id="IPR051628">
    <property type="entry name" value="LUBAC_E3_Ligases"/>
</dbReference>
<dbReference type="HOGENOM" id="CLU_057738_2_0_1"/>
<organism evidence="9 10">
    <name type="scientific">Cladophialophora yegresii CBS 114405</name>
    <dbReference type="NCBI Taxonomy" id="1182544"/>
    <lineage>
        <taxon>Eukaryota</taxon>
        <taxon>Fungi</taxon>
        <taxon>Dikarya</taxon>
        <taxon>Ascomycota</taxon>
        <taxon>Pezizomycotina</taxon>
        <taxon>Eurotiomycetes</taxon>
        <taxon>Chaetothyriomycetidae</taxon>
        <taxon>Chaetothyriales</taxon>
        <taxon>Herpotrichiellaceae</taxon>
        <taxon>Cladophialophora</taxon>
    </lineage>
</organism>
<comment type="caution">
    <text evidence="9">The sequence shown here is derived from an EMBL/GenBank/DDBJ whole genome shotgun (WGS) entry which is preliminary data.</text>
</comment>
<evidence type="ECO:0000256" key="6">
    <source>
        <dbReference type="ARBA" id="ARBA00022786"/>
    </source>
</evidence>
<evidence type="ECO:0000313" key="9">
    <source>
        <dbReference type="EMBL" id="EXJ56045.1"/>
    </source>
</evidence>
<feature type="domain" description="RING-type" evidence="8">
    <location>
        <begin position="1"/>
        <end position="170"/>
    </location>
</feature>
<accession>W9VSQ5</accession>
<dbReference type="GO" id="GO:0097039">
    <property type="term" value="P:protein linear polyubiquitination"/>
    <property type="evidence" value="ECO:0007669"/>
    <property type="project" value="TreeGrafter"/>
</dbReference>
<dbReference type="EMBL" id="AMGW01000006">
    <property type="protein sequence ID" value="EXJ56045.1"/>
    <property type="molecule type" value="Genomic_DNA"/>
</dbReference>
<keyword evidence="7" id="KW-0862">Zinc</keyword>
<feature type="non-terminal residue" evidence="9">
    <location>
        <position position="1"/>
    </location>
</feature>
<keyword evidence="3" id="KW-0479">Metal-binding</keyword>
<keyword evidence="4" id="KW-0677">Repeat</keyword>
<keyword evidence="5" id="KW-0863">Zinc-finger</keyword>
<dbReference type="GO" id="GO:0008270">
    <property type="term" value="F:zinc ion binding"/>
    <property type="evidence" value="ECO:0007669"/>
    <property type="project" value="UniProtKB-KW"/>
</dbReference>
<evidence type="ECO:0000256" key="5">
    <source>
        <dbReference type="ARBA" id="ARBA00022771"/>
    </source>
</evidence>